<dbReference type="Proteomes" id="UP001479436">
    <property type="component" value="Unassembled WGS sequence"/>
</dbReference>
<evidence type="ECO:0000256" key="1">
    <source>
        <dbReference type="SAM" id="MobiDB-lite"/>
    </source>
</evidence>
<reference evidence="2 3" key="1">
    <citation type="submission" date="2023-04" db="EMBL/GenBank/DDBJ databases">
        <title>Genome of Basidiobolus ranarum AG-B5.</title>
        <authorList>
            <person name="Stajich J.E."/>
            <person name="Carter-House D."/>
            <person name="Gryganskyi A."/>
        </authorList>
    </citation>
    <scope>NUCLEOTIDE SEQUENCE [LARGE SCALE GENOMIC DNA]</scope>
    <source>
        <strain evidence="2 3">AG-B5</strain>
    </source>
</reference>
<gene>
    <name evidence="2" type="ORF">K7432_010775</name>
</gene>
<organism evidence="2 3">
    <name type="scientific">Basidiobolus ranarum</name>
    <dbReference type="NCBI Taxonomy" id="34480"/>
    <lineage>
        <taxon>Eukaryota</taxon>
        <taxon>Fungi</taxon>
        <taxon>Fungi incertae sedis</taxon>
        <taxon>Zoopagomycota</taxon>
        <taxon>Entomophthoromycotina</taxon>
        <taxon>Basidiobolomycetes</taxon>
        <taxon>Basidiobolales</taxon>
        <taxon>Basidiobolaceae</taxon>
        <taxon>Basidiobolus</taxon>
    </lineage>
</organism>
<sequence>MFAVPLRSSLSKSMPFPSIAFVGLTLGASGLAILNTNTSHMLPPAMPKSKEATGSGPQSSMILSLSPGDYVCL</sequence>
<evidence type="ECO:0000313" key="3">
    <source>
        <dbReference type="Proteomes" id="UP001479436"/>
    </source>
</evidence>
<evidence type="ECO:0000313" key="2">
    <source>
        <dbReference type="EMBL" id="KAK9703378.1"/>
    </source>
</evidence>
<keyword evidence="3" id="KW-1185">Reference proteome</keyword>
<name>A0ABR2VUW1_9FUNG</name>
<protein>
    <submittedName>
        <fullName evidence="2">Uncharacterized protein</fullName>
    </submittedName>
</protein>
<proteinExistence type="predicted"/>
<dbReference type="EMBL" id="JASJQH010007644">
    <property type="protein sequence ID" value="KAK9703378.1"/>
    <property type="molecule type" value="Genomic_DNA"/>
</dbReference>
<accession>A0ABR2VUW1</accession>
<comment type="caution">
    <text evidence="2">The sequence shown here is derived from an EMBL/GenBank/DDBJ whole genome shotgun (WGS) entry which is preliminary data.</text>
</comment>
<feature type="region of interest" description="Disordered" evidence="1">
    <location>
        <begin position="42"/>
        <end position="73"/>
    </location>
</feature>